<dbReference type="InterPro" id="IPR029058">
    <property type="entry name" value="AB_hydrolase_fold"/>
</dbReference>
<evidence type="ECO:0000313" key="3">
    <source>
        <dbReference type="EMBL" id="TWI85798.1"/>
    </source>
</evidence>
<keyword evidence="1" id="KW-1133">Transmembrane helix</keyword>
<organism evidence="3 4">
    <name type="scientific">Lacibacter cauensis</name>
    <dbReference type="NCBI Taxonomy" id="510947"/>
    <lineage>
        <taxon>Bacteria</taxon>
        <taxon>Pseudomonadati</taxon>
        <taxon>Bacteroidota</taxon>
        <taxon>Chitinophagia</taxon>
        <taxon>Chitinophagales</taxon>
        <taxon>Chitinophagaceae</taxon>
        <taxon>Lacibacter</taxon>
    </lineage>
</organism>
<keyword evidence="4" id="KW-1185">Reference proteome</keyword>
<dbReference type="Gene3D" id="3.40.50.1820">
    <property type="entry name" value="alpha/beta hydrolase"/>
    <property type="match status" value="1"/>
</dbReference>
<dbReference type="Proteomes" id="UP000316167">
    <property type="component" value="Unassembled WGS sequence"/>
</dbReference>
<accession>A0A562SXU2</accession>
<keyword evidence="1" id="KW-0472">Membrane</keyword>
<dbReference type="GO" id="GO:0016787">
    <property type="term" value="F:hydrolase activity"/>
    <property type="evidence" value="ECO:0007669"/>
    <property type="project" value="UniProtKB-KW"/>
</dbReference>
<protein>
    <submittedName>
        <fullName evidence="3">Putative alpha/beta hydrolase</fullName>
    </submittedName>
</protein>
<dbReference type="Pfam" id="PF12146">
    <property type="entry name" value="Hydrolase_4"/>
    <property type="match status" value="1"/>
</dbReference>
<sequence length="283" mass="32535">MTTQTRNLKLKGREIVVTIFQSDAPVCSIVLAGAAGVVQDYYRDFADWLSRQGCVVVTFDYSGIGKSLKGSLKSVNSDLLHWAEELDAVIQLGRDLSPTYRVMVIGHSLGGQLIGFSKRSLQCERIVLIAAQSGYWRHWKGLKRIRMFFTWFFWVPLVTYSKGYFSAIGYSKIEDLPANAALQWAKWCRHRHYYYCDKDNFKNYFKYFMGNIIAVSFTDDDYAPQNATDWLSDQYSAAVLSKLHFHPAQLQSKKIGHFGFFKRGNERVWPLIMHSFFPLNIGS</sequence>
<dbReference type="SUPFAM" id="SSF53474">
    <property type="entry name" value="alpha/beta-Hydrolases"/>
    <property type="match status" value="1"/>
</dbReference>
<comment type="caution">
    <text evidence="3">The sequence shown here is derived from an EMBL/GenBank/DDBJ whole genome shotgun (WGS) entry which is preliminary data.</text>
</comment>
<proteinExistence type="predicted"/>
<feature type="transmembrane region" description="Helical" evidence="1">
    <location>
        <begin position="147"/>
        <end position="165"/>
    </location>
</feature>
<feature type="domain" description="Serine aminopeptidase S33" evidence="2">
    <location>
        <begin position="41"/>
        <end position="148"/>
    </location>
</feature>
<reference evidence="3 4" key="1">
    <citation type="journal article" date="2015" name="Stand. Genomic Sci.">
        <title>Genomic Encyclopedia of Bacterial and Archaeal Type Strains, Phase III: the genomes of soil and plant-associated and newly described type strains.</title>
        <authorList>
            <person name="Whitman W.B."/>
            <person name="Woyke T."/>
            <person name="Klenk H.P."/>
            <person name="Zhou Y."/>
            <person name="Lilburn T.G."/>
            <person name="Beck B.J."/>
            <person name="De Vos P."/>
            <person name="Vandamme P."/>
            <person name="Eisen J.A."/>
            <person name="Garrity G."/>
            <person name="Hugenholtz P."/>
            <person name="Kyrpides N.C."/>
        </authorList>
    </citation>
    <scope>NUCLEOTIDE SEQUENCE [LARGE SCALE GENOMIC DNA]</scope>
    <source>
        <strain evidence="3 4">CGMCC 1.7271</strain>
    </source>
</reference>
<dbReference type="AlphaFoldDB" id="A0A562SXU2"/>
<dbReference type="InterPro" id="IPR017208">
    <property type="entry name" value="UCP037442_abhydr"/>
</dbReference>
<dbReference type="EMBL" id="VLLE01000002">
    <property type="protein sequence ID" value="TWI85798.1"/>
    <property type="molecule type" value="Genomic_DNA"/>
</dbReference>
<dbReference type="InterPro" id="IPR022742">
    <property type="entry name" value="Hydrolase_4"/>
</dbReference>
<keyword evidence="3" id="KW-0378">Hydrolase</keyword>
<evidence type="ECO:0000259" key="2">
    <source>
        <dbReference type="Pfam" id="PF12146"/>
    </source>
</evidence>
<evidence type="ECO:0000256" key="1">
    <source>
        <dbReference type="SAM" id="Phobius"/>
    </source>
</evidence>
<keyword evidence="1" id="KW-0812">Transmembrane</keyword>
<evidence type="ECO:0000313" key="4">
    <source>
        <dbReference type="Proteomes" id="UP000316167"/>
    </source>
</evidence>
<dbReference type="PIRSF" id="PIRSF037442">
    <property type="entry name" value="UCP037442_abhydr"/>
    <property type="match status" value="1"/>
</dbReference>
<gene>
    <name evidence="3" type="ORF">IQ13_0967</name>
</gene>
<name>A0A562SXU2_9BACT</name>